<accession>A0A8H4ISG1</accession>
<dbReference type="OrthoDB" id="27483at2759"/>
<proteinExistence type="predicted"/>
<comment type="caution">
    <text evidence="2">The sequence shown here is derived from an EMBL/GenBank/DDBJ whole genome shotgun (WGS) entry which is preliminary data.</text>
</comment>
<evidence type="ECO:0000256" key="1">
    <source>
        <dbReference type="SAM" id="MobiDB-lite"/>
    </source>
</evidence>
<feature type="compositionally biased region" description="Low complexity" evidence="1">
    <location>
        <begin position="76"/>
        <end position="101"/>
    </location>
</feature>
<feature type="compositionally biased region" description="Polar residues" evidence="1">
    <location>
        <begin position="953"/>
        <end position="965"/>
    </location>
</feature>
<sequence>MLENVHCGWVKEDDASQPIGSLLQRGRSVFCQAEGKSDARRKVDAASGGAASEIQTGRILWWARPADADDNIVDLGSDSASTAAASPSDPGGSSSSDAGMSAGSVPLELGGALDSIAESNQAGSFAHFAPFSDYRFRDPEIRVDGIGRIPVPLTEEYAQKLIGACRQAPFGKGSETFVDESVRKIWEMDPTAFSFGCEGWVDGVVGRVVEDAKAALGVDALEGEVEAQLYKMLLYEKGAHFKAHQDTEKVPGMFGTLVVCLPSPHEGGDVNAKLGKLEKHEVKEVVSGYRWVLTFNLKQNRMNAQDKHVFVLQHEYTPGSLRLENLKGADLAVVRALLEVGHDVGFSVFLAGIENQRFGQIEAIPWEDDWRHRYDRYDDYGEDSDEDSDKESSDSEKLYHKMYEADEESWKLTSVVNMTGRELLEDLEISRNDIIQTDAFENVEPEEDDVQYTGNEGATSNSLAVIIMFRDDVIDLLEEQGCDPQDIIEYLVDELKRYPSDQQIAADIREVVGDAANNEEDIEAVVHACINLQDVDLFNKLAAPIQKPLQMDLTIRLSQWVWQLGFQPVKEGLDILFSGIPRVHDVHSFLQALLGPSAVEAQTQQSLDEAGQLYIEDVEAMFDILKTTTQFDVTAGKIRKCVISHVYNTPVVVNFLEKLIQDSHMLPGSFIDETFREAVASLSTNFSLIHDPKAVRTMKPQPPQHVGGFYASLPAPAPDVLPPSLDGWNLATVVARALNINFMDEVDRIFKQIQADFLKDSWARELVRSYSAYNIHKDDCDDLNAFLASPVYIIGRFPLPMYGQKKLRAFLPYSEDYAVTKEVNGNVEVLVITKKKTRWEKMWNDWRKRCQAFDTQTSKLKGAVDLRKVLGEDYGKIMSKADLKAPQDANKAGPVQQHQIYNWIPLEKRPPPPLAPPPFLEADRKLPPVSVSAGTPPSSLPAVSNPPRPLAPSTENVPSAPSVNSRRGRNMPPNPLKNTQETRAGVKRKAAESEIVDLASLRNTGETRKEVRKIVEAEVLDLTDD</sequence>
<evidence type="ECO:0000313" key="3">
    <source>
        <dbReference type="Proteomes" id="UP000572817"/>
    </source>
</evidence>
<dbReference type="PANTHER" id="PTHR33099">
    <property type="entry name" value="FE2OG DIOXYGENASE DOMAIN-CONTAINING PROTEIN"/>
    <property type="match status" value="1"/>
</dbReference>
<organism evidence="2 3">
    <name type="scientific">Botryosphaeria dothidea</name>
    <dbReference type="NCBI Taxonomy" id="55169"/>
    <lineage>
        <taxon>Eukaryota</taxon>
        <taxon>Fungi</taxon>
        <taxon>Dikarya</taxon>
        <taxon>Ascomycota</taxon>
        <taxon>Pezizomycotina</taxon>
        <taxon>Dothideomycetes</taxon>
        <taxon>Dothideomycetes incertae sedis</taxon>
        <taxon>Botryosphaeriales</taxon>
        <taxon>Botryosphaeriaceae</taxon>
        <taxon>Botryosphaeria</taxon>
    </lineage>
</organism>
<feature type="region of interest" description="Disordered" evidence="1">
    <location>
        <begin position="73"/>
        <end position="101"/>
    </location>
</feature>
<name>A0A8H4ISG1_9PEZI</name>
<protein>
    <recommendedName>
        <fullName evidence="4">2og-fe oxygenase superfamily protein</fullName>
    </recommendedName>
</protein>
<dbReference type="Proteomes" id="UP000572817">
    <property type="component" value="Unassembled WGS sequence"/>
</dbReference>
<dbReference type="AlphaFoldDB" id="A0A8H4ISG1"/>
<dbReference type="PANTHER" id="PTHR33099:SF7">
    <property type="entry name" value="MYND-TYPE DOMAIN-CONTAINING PROTEIN"/>
    <property type="match status" value="1"/>
</dbReference>
<dbReference type="EMBL" id="WWBZ02000051">
    <property type="protein sequence ID" value="KAF4304368.1"/>
    <property type="molecule type" value="Genomic_DNA"/>
</dbReference>
<reference evidence="2" key="1">
    <citation type="submission" date="2020-04" db="EMBL/GenBank/DDBJ databases">
        <title>Genome Assembly and Annotation of Botryosphaeria dothidea sdau 11-99, a Latent Pathogen of Apple Fruit Ring Rot in China.</title>
        <authorList>
            <person name="Yu C."/>
            <person name="Diao Y."/>
            <person name="Lu Q."/>
            <person name="Zhao J."/>
            <person name="Cui S."/>
            <person name="Peng C."/>
            <person name="He B."/>
            <person name="Liu H."/>
        </authorList>
    </citation>
    <scope>NUCLEOTIDE SEQUENCE [LARGE SCALE GENOMIC DNA]</scope>
    <source>
        <strain evidence="2">Sdau11-99</strain>
    </source>
</reference>
<evidence type="ECO:0000313" key="2">
    <source>
        <dbReference type="EMBL" id="KAF4304368.1"/>
    </source>
</evidence>
<keyword evidence="3" id="KW-1185">Reference proteome</keyword>
<feature type="region of interest" description="Disordered" evidence="1">
    <location>
        <begin position="906"/>
        <end position="992"/>
    </location>
</feature>
<gene>
    <name evidence="2" type="ORF">GTA08_BOTSDO08332</name>
</gene>
<evidence type="ECO:0008006" key="4">
    <source>
        <dbReference type="Google" id="ProtNLM"/>
    </source>
</evidence>
<dbReference type="Gene3D" id="2.60.120.620">
    <property type="entry name" value="q2cbj1_9rhob like domain"/>
    <property type="match status" value="1"/>
</dbReference>